<gene>
    <name evidence="2" type="ORF">SEVIR_9G005966v2</name>
</gene>
<keyword evidence="1" id="KW-1133">Transmembrane helix</keyword>
<sequence length="48" mass="4896">MAVVLKVPSCVRAAARDGMLQVKTLPTILLVAMVAAFQGVVLPVGASC</sequence>
<protein>
    <submittedName>
        <fullName evidence="2">Uncharacterized protein</fullName>
    </submittedName>
</protein>
<organism evidence="2 3">
    <name type="scientific">Setaria viridis</name>
    <name type="common">Green bristlegrass</name>
    <name type="synonym">Setaria italica subsp. viridis</name>
    <dbReference type="NCBI Taxonomy" id="4556"/>
    <lineage>
        <taxon>Eukaryota</taxon>
        <taxon>Viridiplantae</taxon>
        <taxon>Streptophyta</taxon>
        <taxon>Embryophyta</taxon>
        <taxon>Tracheophyta</taxon>
        <taxon>Spermatophyta</taxon>
        <taxon>Magnoliopsida</taxon>
        <taxon>Liliopsida</taxon>
        <taxon>Poales</taxon>
        <taxon>Poaceae</taxon>
        <taxon>PACMAD clade</taxon>
        <taxon>Panicoideae</taxon>
        <taxon>Panicodae</taxon>
        <taxon>Paniceae</taxon>
        <taxon>Cenchrinae</taxon>
        <taxon>Setaria</taxon>
    </lineage>
</organism>
<dbReference type="Proteomes" id="UP000298652">
    <property type="component" value="Chromosome 9"/>
</dbReference>
<evidence type="ECO:0000313" key="2">
    <source>
        <dbReference type="EMBL" id="TKV90100.1"/>
    </source>
</evidence>
<accession>A0A4U6SPA4</accession>
<dbReference type="Gramene" id="TKV90100">
    <property type="protein sequence ID" value="TKV90100"/>
    <property type="gene ID" value="SEVIR_9G005966v2"/>
</dbReference>
<dbReference type="EMBL" id="CM016560">
    <property type="protein sequence ID" value="TKV90100.1"/>
    <property type="molecule type" value="Genomic_DNA"/>
</dbReference>
<keyword evidence="3" id="KW-1185">Reference proteome</keyword>
<evidence type="ECO:0000256" key="1">
    <source>
        <dbReference type="SAM" id="Phobius"/>
    </source>
</evidence>
<name>A0A4U6SPA4_SETVI</name>
<keyword evidence="1" id="KW-0472">Membrane</keyword>
<reference evidence="2" key="1">
    <citation type="submission" date="2019-03" db="EMBL/GenBank/DDBJ databases">
        <title>WGS assembly of Setaria viridis.</title>
        <authorList>
            <person name="Huang P."/>
            <person name="Jenkins J."/>
            <person name="Grimwood J."/>
            <person name="Barry K."/>
            <person name="Healey A."/>
            <person name="Mamidi S."/>
            <person name="Sreedasyam A."/>
            <person name="Shu S."/>
            <person name="Feldman M."/>
            <person name="Wu J."/>
            <person name="Yu Y."/>
            <person name="Chen C."/>
            <person name="Johnson J."/>
            <person name="Rokhsar D."/>
            <person name="Baxter I."/>
            <person name="Schmutz J."/>
            <person name="Brutnell T."/>
            <person name="Kellogg E."/>
        </authorList>
    </citation>
    <scope>NUCLEOTIDE SEQUENCE [LARGE SCALE GENOMIC DNA]</scope>
</reference>
<proteinExistence type="predicted"/>
<feature type="transmembrane region" description="Helical" evidence="1">
    <location>
        <begin position="27"/>
        <end position="46"/>
    </location>
</feature>
<dbReference type="AlphaFoldDB" id="A0A4U6SPA4"/>
<keyword evidence="1" id="KW-0812">Transmembrane</keyword>
<evidence type="ECO:0000313" key="3">
    <source>
        <dbReference type="Proteomes" id="UP000298652"/>
    </source>
</evidence>